<comment type="caution">
    <text evidence="4">The sequence shown here is derived from an EMBL/GenBank/DDBJ whole genome shotgun (WGS) entry which is preliminary data.</text>
</comment>
<organism evidence="4 5">
    <name type="scientific">Hymenobacter jeongseonensis</name>
    <dbReference type="NCBI Taxonomy" id="2791027"/>
    <lineage>
        <taxon>Bacteria</taxon>
        <taxon>Pseudomonadati</taxon>
        <taxon>Bacteroidota</taxon>
        <taxon>Cytophagia</taxon>
        <taxon>Cytophagales</taxon>
        <taxon>Hymenobacteraceae</taxon>
        <taxon>Hymenobacter</taxon>
    </lineage>
</organism>
<feature type="signal peptide" evidence="2">
    <location>
        <begin position="1"/>
        <end position="24"/>
    </location>
</feature>
<proteinExistence type="predicted"/>
<dbReference type="EMBL" id="JADQDQ010000002">
    <property type="protein sequence ID" value="MBF9236648.1"/>
    <property type="molecule type" value="Genomic_DNA"/>
</dbReference>
<evidence type="ECO:0000313" key="4">
    <source>
        <dbReference type="EMBL" id="MBF9236648.1"/>
    </source>
</evidence>
<reference evidence="4 5" key="1">
    <citation type="submission" date="2020-11" db="EMBL/GenBank/DDBJ databases">
        <authorList>
            <person name="Kim M.K."/>
        </authorList>
    </citation>
    <scope>NUCLEOTIDE SEQUENCE [LARGE SCALE GENOMIC DNA]</scope>
    <source>
        <strain evidence="4 5">BT683</strain>
    </source>
</reference>
<name>A0ABS0IFE9_9BACT</name>
<protein>
    <submittedName>
        <fullName evidence="4">T9SS type A sorting domain-containing protein</fullName>
    </submittedName>
</protein>
<dbReference type="RefSeq" id="WP_196281040.1">
    <property type="nucleotide sequence ID" value="NZ_JADQDQ010000002.1"/>
</dbReference>
<evidence type="ECO:0000256" key="2">
    <source>
        <dbReference type="SAM" id="SignalP"/>
    </source>
</evidence>
<feature type="domain" description="Secretion system C-terminal sorting" evidence="3">
    <location>
        <begin position="214"/>
        <end position="290"/>
    </location>
</feature>
<feature type="region of interest" description="Disordered" evidence="1">
    <location>
        <begin position="163"/>
        <end position="183"/>
    </location>
</feature>
<sequence length="292" mass="32457">MKLRAAFLLSQVLLVLLLAPVASVAQDRRPSRQAPSARLEIQAYQKARVQPVLRQQRLKLEAQLAPADRTQLAAYRAQLKTLREQGRALRKSAAPAGTRPTFTEAQLQLRQQLHAQTKTVMQGVAAMARKYQPTIKQLVQEVQPQQEQWAADMRAIAFKNATPEQQQKITAQASRKPHHSSSNRFFRPTDFLLMDVSAAAATEAGRAGVNFSFYPNPVTTTSQLDFNVKQSGPVTVDLLDGKGNTLRTLVAEPNAEQGPHSQQLNLRDLAAGTYFYKITTKSGSETKRFVKE</sequence>
<accession>A0ABS0IFE9</accession>
<evidence type="ECO:0000256" key="1">
    <source>
        <dbReference type="SAM" id="MobiDB-lite"/>
    </source>
</evidence>
<keyword evidence="2" id="KW-0732">Signal</keyword>
<evidence type="ECO:0000259" key="3">
    <source>
        <dbReference type="Pfam" id="PF18962"/>
    </source>
</evidence>
<evidence type="ECO:0000313" key="5">
    <source>
        <dbReference type="Proteomes" id="UP000597617"/>
    </source>
</evidence>
<feature type="compositionally biased region" description="Polar residues" evidence="1">
    <location>
        <begin position="163"/>
        <end position="173"/>
    </location>
</feature>
<dbReference type="InterPro" id="IPR026444">
    <property type="entry name" value="Secre_tail"/>
</dbReference>
<feature type="chain" id="PRO_5047446381" evidence="2">
    <location>
        <begin position="25"/>
        <end position="292"/>
    </location>
</feature>
<dbReference type="Pfam" id="PF18962">
    <property type="entry name" value="Por_Secre_tail"/>
    <property type="match status" value="1"/>
</dbReference>
<keyword evidence="5" id="KW-1185">Reference proteome</keyword>
<dbReference type="NCBIfam" id="TIGR04183">
    <property type="entry name" value="Por_Secre_tail"/>
    <property type="match status" value="1"/>
</dbReference>
<gene>
    <name evidence="4" type="ORF">I2I05_04495</name>
</gene>
<dbReference type="Proteomes" id="UP000597617">
    <property type="component" value="Unassembled WGS sequence"/>
</dbReference>